<dbReference type="InterPro" id="IPR036271">
    <property type="entry name" value="Tet_transcr_reg_TetR-rel_C_sf"/>
</dbReference>
<comment type="caution">
    <text evidence="6">The sequence shown here is derived from an EMBL/GenBank/DDBJ whole genome shotgun (WGS) entry which is preliminary data.</text>
</comment>
<name>A0A0J8U2P9_9MYCO</name>
<dbReference type="PROSITE" id="PS50977">
    <property type="entry name" value="HTH_TETR_2"/>
    <property type="match status" value="1"/>
</dbReference>
<dbReference type="InterPro" id="IPR009057">
    <property type="entry name" value="Homeodomain-like_sf"/>
</dbReference>
<evidence type="ECO:0000259" key="5">
    <source>
        <dbReference type="PROSITE" id="PS50977"/>
    </source>
</evidence>
<dbReference type="PANTHER" id="PTHR30055">
    <property type="entry name" value="HTH-TYPE TRANSCRIPTIONAL REGULATOR RUTR"/>
    <property type="match status" value="1"/>
</dbReference>
<organism evidence="6 7">
    <name type="scientific">Mycolicibacterium conceptionense</name>
    <dbReference type="NCBI Taxonomy" id="451644"/>
    <lineage>
        <taxon>Bacteria</taxon>
        <taxon>Bacillati</taxon>
        <taxon>Actinomycetota</taxon>
        <taxon>Actinomycetes</taxon>
        <taxon>Mycobacteriales</taxon>
        <taxon>Mycobacteriaceae</taxon>
        <taxon>Mycolicibacterium</taxon>
    </lineage>
</organism>
<dbReference type="PATRIC" id="fig|451644.5.peg.5940"/>
<dbReference type="Gene3D" id="1.10.10.60">
    <property type="entry name" value="Homeodomain-like"/>
    <property type="match status" value="1"/>
</dbReference>
<dbReference type="Pfam" id="PF02909">
    <property type="entry name" value="TetR_C_1"/>
    <property type="match status" value="1"/>
</dbReference>
<sequence length="234" mass="24975">MMTSADAPLPRALRLLWQQDAEPRRSRGLTRETIVAAAVELADDDGLAALSMARLAEKLGCGTMSLYRHVANKDELVTFMLAVAPGPAPSAPVDANWRTALENWAGALWDVYHRHPWVLQCASAGLPADPGQLAWLDAALAGLSGTRLTEREKLTAVMAVLIFTRGSAALAIEARDVDDSEYPGLLRRLVTPARFPALAAAIDAGALDPSDEDPLTEFRCGLAQLLDGIAARLG</sequence>
<evidence type="ECO:0000313" key="6">
    <source>
        <dbReference type="EMBL" id="KMV14715.1"/>
    </source>
</evidence>
<dbReference type="Gene3D" id="1.10.357.10">
    <property type="entry name" value="Tetracycline Repressor, domain 2"/>
    <property type="match status" value="1"/>
</dbReference>
<dbReference type="EMBL" id="LFOD01000041">
    <property type="protein sequence ID" value="KMV14715.1"/>
    <property type="molecule type" value="Genomic_DNA"/>
</dbReference>
<evidence type="ECO:0000256" key="3">
    <source>
        <dbReference type="ARBA" id="ARBA00023163"/>
    </source>
</evidence>
<gene>
    <name evidence="6" type="ORF">ACT17_28960</name>
</gene>
<evidence type="ECO:0000256" key="4">
    <source>
        <dbReference type="PROSITE-ProRule" id="PRU00335"/>
    </source>
</evidence>
<dbReference type="Pfam" id="PF00440">
    <property type="entry name" value="TetR_N"/>
    <property type="match status" value="1"/>
</dbReference>
<dbReference type="PANTHER" id="PTHR30055:SF151">
    <property type="entry name" value="TRANSCRIPTIONAL REGULATORY PROTEIN"/>
    <property type="match status" value="1"/>
</dbReference>
<dbReference type="Proteomes" id="UP000037594">
    <property type="component" value="Unassembled WGS sequence"/>
</dbReference>
<evidence type="ECO:0000313" key="7">
    <source>
        <dbReference type="Proteomes" id="UP000037594"/>
    </source>
</evidence>
<proteinExistence type="predicted"/>
<dbReference type="InterPro" id="IPR050109">
    <property type="entry name" value="HTH-type_TetR-like_transc_reg"/>
</dbReference>
<accession>A0A0J8U2P9</accession>
<dbReference type="InterPro" id="IPR001647">
    <property type="entry name" value="HTH_TetR"/>
</dbReference>
<keyword evidence="3" id="KW-0804">Transcription</keyword>
<keyword evidence="1" id="KW-0805">Transcription regulation</keyword>
<dbReference type="SUPFAM" id="SSF48498">
    <property type="entry name" value="Tetracyclin repressor-like, C-terminal domain"/>
    <property type="match status" value="1"/>
</dbReference>
<feature type="domain" description="HTH tetR-type" evidence="5">
    <location>
        <begin position="28"/>
        <end position="88"/>
    </location>
</feature>
<protein>
    <submittedName>
        <fullName evidence="6">TetR family transcriptional regulator</fullName>
    </submittedName>
</protein>
<keyword evidence="2 4" id="KW-0238">DNA-binding</keyword>
<dbReference type="GO" id="GO:0000976">
    <property type="term" value="F:transcription cis-regulatory region binding"/>
    <property type="evidence" value="ECO:0007669"/>
    <property type="project" value="TreeGrafter"/>
</dbReference>
<dbReference type="SUPFAM" id="SSF46689">
    <property type="entry name" value="Homeodomain-like"/>
    <property type="match status" value="1"/>
</dbReference>
<dbReference type="InterPro" id="IPR004111">
    <property type="entry name" value="Repressor_TetR_C"/>
</dbReference>
<dbReference type="GO" id="GO:0045892">
    <property type="term" value="P:negative regulation of DNA-templated transcription"/>
    <property type="evidence" value="ECO:0007669"/>
    <property type="project" value="InterPro"/>
</dbReference>
<dbReference type="PRINTS" id="PR00455">
    <property type="entry name" value="HTHTETR"/>
</dbReference>
<reference evidence="6 7" key="1">
    <citation type="submission" date="2015-06" db="EMBL/GenBank/DDBJ databases">
        <title>Genome sequence of Mycobacterium conceptionense strain MLE.</title>
        <authorList>
            <person name="Greninger A.L."/>
            <person name="Cunningham G."/>
            <person name="Chiu C.Y."/>
            <person name="Miller S."/>
        </authorList>
    </citation>
    <scope>NUCLEOTIDE SEQUENCE [LARGE SCALE GENOMIC DNA]</scope>
    <source>
        <strain evidence="6 7">MLE</strain>
    </source>
</reference>
<evidence type="ECO:0000256" key="1">
    <source>
        <dbReference type="ARBA" id="ARBA00023015"/>
    </source>
</evidence>
<evidence type="ECO:0000256" key="2">
    <source>
        <dbReference type="ARBA" id="ARBA00023125"/>
    </source>
</evidence>
<feature type="DNA-binding region" description="H-T-H motif" evidence="4">
    <location>
        <begin position="51"/>
        <end position="70"/>
    </location>
</feature>
<dbReference type="GO" id="GO:0003700">
    <property type="term" value="F:DNA-binding transcription factor activity"/>
    <property type="evidence" value="ECO:0007669"/>
    <property type="project" value="TreeGrafter"/>
</dbReference>
<dbReference type="AlphaFoldDB" id="A0A0J8U2P9"/>